<sequence>MTQRSLTHARSSYRATDIEAGIREKADRTARWVSELQETVPMPM</sequence>
<evidence type="ECO:0000313" key="2">
    <source>
        <dbReference type="Proteomes" id="UP000009235"/>
    </source>
</evidence>
<dbReference type="RefSeq" id="WP_013806590.1">
    <property type="nucleotide sequence ID" value="NC_015564.1"/>
</dbReference>
<proteinExistence type="predicted"/>
<dbReference type="KEGG" id="asd:AS9A_1792"/>
<evidence type="ECO:0000313" key="1">
    <source>
        <dbReference type="EMBL" id="AEF40241.1"/>
    </source>
</evidence>
<dbReference type="Proteomes" id="UP000009235">
    <property type="component" value="Chromosome"/>
</dbReference>
<organism evidence="1 2">
    <name type="scientific">Hoyosella subflava (strain DSM 45089 / JCM 17490 / NBRC 109087 / DQS3-9A1)</name>
    <name type="common">Amycolicicoccus subflavus</name>
    <dbReference type="NCBI Taxonomy" id="443218"/>
    <lineage>
        <taxon>Bacteria</taxon>
        <taxon>Bacillati</taxon>
        <taxon>Actinomycetota</taxon>
        <taxon>Actinomycetes</taxon>
        <taxon>Mycobacteriales</taxon>
        <taxon>Hoyosellaceae</taxon>
        <taxon>Hoyosella</taxon>
    </lineage>
</organism>
<accession>F6ELJ1</accession>
<reference evidence="1 2" key="1">
    <citation type="journal article" date="2011" name="J. Bacteriol.">
        <title>Complete genome sequence of Amycolicicoccus subflavus DQS3-9A1T, an actinomycete isolated from crude oil-polluted soil.</title>
        <authorList>
            <person name="Cai M."/>
            <person name="Chen W.M."/>
            <person name="Nie Y."/>
            <person name="Chi C.Q."/>
            <person name="Wang Y.N."/>
            <person name="Tang Y.Q."/>
            <person name="Li G.Y."/>
            <person name="Wu X.L."/>
        </authorList>
    </citation>
    <scope>NUCLEOTIDE SEQUENCE [LARGE SCALE GENOMIC DNA]</scope>
    <source>
        <strain evidence="2">DSM 45089 / DQS3-9A1</strain>
    </source>
</reference>
<dbReference type="HOGENOM" id="CLU_3211574_0_0_11"/>
<keyword evidence="2" id="KW-1185">Reference proteome</keyword>
<dbReference type="AlphaFoldDB" id="F6ELJ1"/>
<name>F6ELJ1_HOYSD</name>
<protein>
    <submittedName>
        <fullName evidence="1">Uncharacterized protein</fullName>
    </submittedName>
</protein>
<gene>
    <name evidence="1" type="ordered locus">AS9A_1792</name>
</gene>
<dbReference type="EMBL" id="CP002786">
    <property type="protein sequence ID" value="AEF40241.1"/>
    <property type="molecule type" value="Genomic_DNA"/>
</dbReference>